<reference evidence="2" key="1">
    <citation type="submission" date="2022-07" db="EMBL/GenBank/DDBJ databases">
        <title>Fungi with potential for degradation of polypropylene.</title>
        <authorList>
            <person name="Gostincar C."/>
        </authorList>
    </citation>
    <scope>NUCLEOTIDE SEQUENCE</scope>
    <source>
        <strain evidence="2">EXF-13308</strain>
    </source>
</reference>
<dbReference type="PROSITE" id="PS50035">
    <property type="entry name" value="PLD"/>
    <property type="match status" value="2"/>
</dbReference>
<evidence type="ECO:0000259" key="1">
    <source>
        <dbReference type="PROSITE" id="PS50035"/>
    </source>
</evidence>
<dbReference type="PANTHER" id="PTHR21248:SF11">
    <property type="entry name" value="PLD PHOSPHODIESTERASE DOMAIN-CONTAINING PROTEIN"/>
    <property type="match status" value="1"/>
</dbReference>
<dbReference type="InterPro" id="IPR025202">
    <property type="entry name" value="PLD-like_dom"/>
</dbReference>
<organism evidence="2 3">
    <name type="scientific">Pleurostoma richardsiae</name>
    <dbReference type="NCBI Taxonomy" id="41990"/>
    <lineage>
        <taxon>Eukaryota</taxon>
        <taxon>Fungi</taxon>
        <taxon>Dikarya</taxon>
        <taxon>Ascomycota</taxon>
        <taxon>Pezizomycotina</taxon>
        <taxon>Sordariomycetes</taxon>
        <taxon>Sordariomycetidae</taxon>
        <taxon>Calosphaeriales</taxon>
        <taxon>Pleurostomataceae</taxon>
        <taxon>Pleurostoma</taxon>
    </lineage>
</organism>
<protein>
    <submittedName>
        <fullName evidence="2">Phospholipase D/nuclease</fullName>
    </submittedName>
</protein>
<keyword evidence="3" id="KW-1185">Reference proteome</keyword>
<dbReference type="Pfam" id="PF13091">
    <property type="entry name" value="PLDc_2"/>
    <property type="match status" value="1"/>
</dbReference>
<name>A0AA38RK05_9PEZI</name>
<dbReference type="InterPro" id="IPR001736">
    <property type="entry name" value="PLipase_D/transphosphatidylase"/>
</dbReference>
<dbReference type="CDD" id="cd00138">
    <property type="entry name" value="PLDc_SF"/>
    <property type="match status" value="1"/>
</dbReference>
<gene>
    <name evidence="2" type="ORF">NKR23_g10501</name>
</gene>
<dbReference type="Gene3D" id="3.30.870.10">
    <property type="entry name" value="Endonuclease Chain A"/>
    <property type="match status" value="2"/>
</dbReference>
<feature type="domain" description="PLD phosphodiesterase" evidence="1">
    <location>
        <begin position="194"/>
        <end position="221"/>
    </location>
</feature>
<dbReference type="EMBL" id="JANBVO010000047">
    <property type="protein sequence ID" value="KAJ9133833.1"/>
    <property type="molecule type" value="Genomic_DNA"/>
</dbReference>
<dbReference type="GO" id="GO:0030572">
    <property type="term" value="F:phosphatidyltransferase activity"/>
    <property type="evidence" value="ECO:0007669"/>
    <property type="project" value="UniProtKB-ARBA"/>
</dbReference>
<sequence>MTTGDGDCDGAAPAFTRAFVEGLRSSAAARHGGASAVPDLPEYDYRDRAELDSLIQLSRPQSFRLGTGASIFTQALLPAVLSAKHEVVLVTCFWAKSRTLSSLGATLVELARRRQRAAASSAGRGQGQGEGAPPLRVRICLSSRSFFQRLFHPSSRDGYVYPPSAWPTQLGLPSRDVIEAGNIDLVVKSLFFLPFSVMHPKFLVVDRRRAFIPSCNVSWESWLEGCLEISSPPAGPDAVGGLLEFYRRTWEKGLCHAIPGVAASSASAAGDATGRTDEPSHVGVAAIVSPAQVTVSLSELEPVTTVWLPSSHHCNPQFRPFPWQTAVSPPATPLNVALLQLLETAQRDVFIETPNLTAAPAITAILCALSRGVDVTIVTSRNMMLLEQLVTAGTTTTWCVWRLIARYQSLRACRPGNRERTALGPDEDLEAQHQAVAPGCLRISYFHPRESGVAVADEEPVHSHLKLMIVDGQFTVLGSGNLDRASWYTSQELGVLLCGSAVAEKVRAAVDKVLLEARLDVIFDSTTCA</sequence>
<dbReference type="AlphaFoldDB" id="A0AA38RK05"/>
<dbReference type="Proteomes" id="UP001174694">
    <property type="component" value="Unassembled WGS sequence"/>
</dbReference>
<dbReference type="PANTHER" id="PTHR21248">
    <property type="entry name" value="CARDIOLIPIN SYNTHASE"/>
    <property type="match status" value="1"/>
</dbReference>
<dbReference type="SMART" id="SM00155">
    <property type="entry name" value="PLDc"/>
    <property type="match status" value="2"/>
</dbReference>
<comment type="caution">
    <text evidence="2">The sequence shown here is derived from an EMBL/GenBank/DDBJ whole genome shotgun (WGS) entry which is preliminary data.</text>
</comment>
<feature type="domain" description="PLD phosphodiesterase" evidence="1">
    <location>
        <begin position="464"/>
        <end position="486"/>
    </location>
</feature>
<evidence type="ECO:0000313" key="3">
    <source>
        <dbReference type="Proteomes" id="UP001174694"/>
    </source>
</evidence>
<evidence type="ECO:0000313" key="2">
    <source>
        <dbReference type="EMBL" id="KAJ9133833.1"/>
    </source>
</evidence>
<dbReference type="SUPFAM" id="SSF56024">
    <property type="entry name" value="Phospholipase D/nuclease"/>
    <property type="match status" value="2"/>
</dbReference>
<accession>A0AA38RK05</accession>
<dbReference type="GO" id="GO:0032049">
    <property type="term" value="P:cardiolipin biosynthetic process"/>
    <property type="evidence" value="ECO:0007669"/>
    <property type="project" value="UniProtKB-ARBA"/>
</dbReference>
<proteinExistence type="predicted"/>